<evidence type="ECO:0000313" key="1">
    <source>
        <dbReference type="EMBL" id="OIQ09443.1"/>
    </source>
</evidence>
<protein>
    <submittedName>
        <fullName evidence="1">Uncharacterized protein</fullName>
    </submittedName>
</protein>
<dbReference type="Proteomes" id="UP000182743">
    <property type="component" value="Unassembled WGS sequence"/>
</dbReference>
<dbReference type="AlphaFoldDB" id="A0A1J5K6S4"/>
<comment type="caution">
    <text evidence="1">The sequence shown here is derived from an EMBL/GenBank/DDBJ whole genome shotgun (WGS) entry which is preliminary data.</text>
</comment>
<proteinExistence type="predicted"/>
<dbReference type="RefSeq" id="WP_071520568.1">
    <property type="nucleotide sequence ID" value="NZ_CP017237.1"/>
</dbReference>
<organism evidence="1 2">
    <name type="scientific">Neomoorella thermoacetica</name>
    <name type="common">Clostridium thermoaceticum</name>
    <dbReference type="NCBI Taxonomy" id="1525"/>
    <lineage>
        <taxon>Bacteria</taxon>
        <taxon>Bacillati</taxon>
        <taxon>Bacillota</taxon>
        <taxon>Clostridia</taxon>
        <taxon>Neomoorellales</taxon>
        <taxon>Neomoorellaceae</taxon>
        <taxon>Neomoorella</taxon>
    </lineage>
</organism>
<sequence>MLKRRLSIFALILLLGISSYMAMGDAKGILTMKIAQETAAAFNSTDAGQIVAYVDKEPVTKMEFLASYIMASNNKAMLEQRNDNTVPPQAVERKDIMLNLLMEYTPSTIALATKLADTAAYNEAVRRGLTKSEAEIKNYIQKVRQSLKDNPSPEIAEIIKVVGEDKYWNILAPKEYKKQLTIGALKGEFLANENNLETGYKKWAQYKYELAKKANLEIVDTSLINSTKDEALKYLNARISLYGN</sequence>
<dbReference type="EMBL" id="MIHH01000003">
    <property type="protein sequence ID" value="OIQ09443.1"/>
    <property type="molecule type" value="Genomic_DNA"/>
</dbReference>
<name>A0A1J5K6S4_NEOTH</name>
<accession>A0A1J5K6S4</accession>
<evidence type="ECO:0000313" key="2">
    <source>
        <dbReference type="Proteomes" id="UP000182743"/>
    </source>
</evidence>
<gene>
    <name evidence="1" type="ORF">MOOR_08210</name>
</gene>
<reference evidence="1 2" key="1">
    <citation type="submission" date="2016-08" db="EMBL/GenBank/DDBJ databases">
        <title>Genome-based comparison of Moorella thermoacetic strains.</title>
        <authorList>
            <person name="Poehlein A."/>
            <person name="Bengelsdorf F.R."/>
            <person name="Esser C."/>
            <person name="Duerre P."/>
            <person name="Daniel R."/>
        </authorList>
    </citation>
    <scope>NUCLEOTIDE SEQUENCE [LARGE SCALE GENOMIC DNA]</scope>
    <source>
        <strain evidence="1 2">DSM 11768</strain>
    </source>
</reference>